<gene>
    <name evidence="1" type="ORF">M378DRAFT_57267</name>
</gene>
<evidence type="ECO:0000313" key="1">
    <source>
        <dbReference type="EMBL" id="KIL70018.1"/>
    </source>
</evidence>
<sequence length="112" mass="12727">IPVEPAKNFMRIQVANNTGKTVNRNVQRRQFPITAAYAFTDYRSQGQTLPYVLVDLATPPFGSLSLFNLYVALSRSSGRASIQLLRDFDPKVFQQSHDLNLLAEDDRLERLN</sequence>
<protein>
    <submittedName>
        <fullName evidence="1">Uncharacterized protein</fullName>
    </submittedName>
</protein>
<dbReference type="InParanoid" id="A0A0C2XLR6"/>
<accession>A0A0C2XLR6</accession>
<dbReference type="SUPFAM" id="SSF52540">
    <property type="entry name" value="P-loop containing nucleoside triphosphate hydrolases"/>
    <property type="match status" value="1"/>
</dbReference>
<reference evidence="1 2" key="1">
    <citation type="submission" date="2014-04" db="EMBL/GenBank/DDBJ databases">
        <title>Evolutionary Origins and Diversification of the Mycorrhizal Mutualists.</title>
        <authorList>
            <consortium name="DOE Joint Genome Institute"/>
            <consortium name="Mycorrhizal Genomics Consortium"/>
            <person name="Kohler A."/>
            <person name="Kuo A."/>
            <person name="Nagy L.G."/>
            <person name="Floudas D."/>
            <person name="Copeland A."/>
            <person name="Barry K.W."/>
            <person name="Cichocki N."/>
            <person name="Veneault-Fourrey C."/>
            <person name="LaButti K."/>
            <person name="Lindquist E.A."/>
            <person name="Lipzen A."/>
            <person name="Lundell T."/>
            <person name="Morin E."/>
            <person name="Murat C."/>
            <person name="Riley R."/>
            <person name="Ohm R."/>
            <person name="Sun H."/>
            <person name="Tunlid A."/>
            <person name="Henrissat B."/>
            <person name="Grigoriev I.V."/>
            <person name="Hibbett D.S."/>
            <person name="Martin F."/>
        </authorList>
    </citation>
    <scope>NUCLEOTIDE SEQUENCE [LARGE SCALE GENOMIC DNA]</scope>
    <source>
        <strain evidence="1 2">Koide BX008</strain>
    </source>
</reference>
<dbReference type="EMBL" id="KN818224">
    <property type="protein sequence ID" value="KIL70018.1"/>
    <property type="molecule type" value="Genomic_DNA"/>
</dbReference>
<dbReference type="Proteomes" id="UP000054549">
    <property type="component" value="Unassembled WGS sequence"/>
</dbReference>
<proteinExistence type="predicted"/>
<name>A0A0C2XLR6_AMAMK</name>
<feature type="non-terminal residue" evidence="1">
    <location>
        <position position="1"/>
    </location>
</feature>
<evidence type="ECO:0000313" key="2">
    <source>
        <dbReference type="Proteomes" id="UP000054549"/>
    </source>
</evidence>
<organism evidence="1 2">
    <name type="scientific">Amanita muscaria (strain Koide BX008)</name>
    <dbReference type="NCBI Taxonomy" id="946122"/>
    <lineage>
        <taxon>Eukaryota</taxon>
        <taxon>Fungi</taxon>
        <taxon>Dikarya</taxon>
        <taxon>Basidiomycota</taxon>
        <taxon>Agaricomycotina</taxon>
        <taxon>Agaricomycetes</taxon>
        <taxon>Agaricomycetidae</taxon>
        <taxon>Agaricales</taxon>
        <taxon>Pluteineae</taxon>
        <taxon>Amanitaceae</taxon>
        <taxon>Amanita</taxon>
    </lineage>
</organism>
<feature type="non-terminal residue" evidence="1">
    <location>
        <position position="112"/>
    </location>
</feature>
<dbReference type="InterPro" id="IPR027417">
    <property type="entry name" value="P-loop_NTPase"/>
</dbReference>
<keyword evidence="2" id="KW-1185">Reference proteome</keyword>
<dbReference type="OrthoDB" id="2986975at2759"/>
<dbReference type="HOGENOM" id="CLU_001324_7_2_1"/>
<dbReference type="AlphaFoldDB" id="A0A0C2XLR6"/>